<dbReference type="Pfam" id="PF19618">
    <property type="entry name" value="DUF6123"/>
    <property type="match status" value="1"/>
</dbReference>
<evidence type="ECO:0000313" key="2">
    <source>
        <dbReference type="Proteomes" id="UP000476934"/>
    </source>
</evidence>
<proteinExistence type="predicted"/>
<dbReference type="Proteomes" id="UP000476934">
    <property type="component" value="Unassembled WGS sequence"/>
</dbReference>
<protein>
    <submittedName>
        <fullName evidence="1">Uncharacterized protein</fullName>
    </submittedName>
</protein>
<dbReference type="AlphaFoldDB" id="A0A6M0P8H0"/>
<comment type="caution">
    <text evidence="1">The sequence shown here is derived from an EMBL/GenBank/DDBJ whole genome shotgun (WGS) entry which is preliminary data.</text>
</comment>
<name>A0A6M0P8H0_9BACI</name>
<reference evidence="1 2" key="1">
    <citation type="submission" date="2020-02" db="EMBL/GenBank/DDBJ databases">
        <authorList>
            <person name="Feng H."/>
        </authorList>
    </citation>
    <scope>NUCLEOTIDE SEQUENCE [LARGE SCALE GENOMIC DNA]</scope>
    <source>
        <strain evidence="1 2">Gsoil 114</strain>
    </source>
</reference>
<accession>A0A6M0P8H0</accession>
<dbReference type="EMBL" id="JAAIWK010000015">
    <property type="protein sequence ID" value="NEY20349.1"/>
    <property type="molecule type" value="Genomic_DNA"/>
</dbReference>
<gene>
    <name evidence="1" type="ORF">G4D61_10315</name>
</gene>
<dbReference type="InterPro" id="IPR046126">
    <property type="entry name" value="DUF6123"/>
</dbReference>
<evidence type="ECO:0000313" key="1">
    <source>
        <dbReference type="EMBL" id="NEY20349.1"/>
    </source>
</evidence>
<reference evidence="1 2" key="2">
    <citation type="submission" date="2020-03" db="EMBL/GenBank/DDBJ databases">
        <title>Bacillus aquiflavi sp. nov., isolated from yellow water of strong flavor Chinese baijiu in Yibin region of China.</title>
        <authorList>
            <person name="Xie J."/>
        </authorList>
    </citation>
    <scope>NUCLEOTIDE SEQUENCE [LARGE SCALE GENOMIC DNA]</scope>
    <source>
        <strain evidence="1 2">Gsoil 114</strain>
    </source>
</reference>
<keyword evidence="2" id="KW-1185">Reference proteome</keyword>
<sequence>MTLGEYILFLRSKGFKFKEDVIHFVYFGKQYTNASDDVVKAAIEITLKSQRYFDGSFYISLLENFKQHNIHSRKEAYHYIHKLGLLKKNEGA</sequence>
<organism evidence="1 2">
    <name type="scientific">Heyndrickxia ginsengihumi</name>
    <dbReference type="NCBI Taxonomy" id="363870"/>
    <lineage>
        <taxon>Bacteria</taxon>
        <taxon>Bacillati</taxon>
        <taxon>Bacillota</taxon>
        <taxon>Bacilli</taxon>
        <taxon>Bacillales</taxon>
        <taxon>Bacillaceae</taxon>
        <taxon>Heyndrickxia</taxon>
    </lineage>
</organism>